<dbReference type="STRING" id="336963.C4JPR3"/>
<reference evidence="2" key="1">
    <citation type="journal article" date="2009" name="Genome Res.">
        <title>Comparative genomic analyses of the human fungal pathogens Coccidioides and their relatives.</title>
        <authorList>
            <person name="Sharpton T.J."/>
            <person name="Stajich J.E."/>
            <person name="Rounsley S.D."/>
            <person name="Gardner M.J."/>
            <person name="Wortman J.R."/>
            <person name="Jordar V.S."/>
            <person name="Maiti R."/>
            <person name="Kodira C.D."/>
            <person name="Neafsey D.E."/>
            <person name="Zeng Q."/>
            <person name="Hung C.-Y."/>
            <person name="McMahan C."/>
            <person name="Muszewska A."/>
            <person name="Grynberg M."/>
            <person name="Mandel M.A."/>
            <person name="Kellner E.M."/>
            <person name="Barker B.M."/>
            <person name="Galgiani J.N."/>
            <person name="Orbach M.J."/>
            <person name="Kirkland T.N."/>
            <person name="Cole G.T."/>
            <person name="Henn M.R."/>
            <person name="Birren B.W."/>
            <person name="Taylor J.W."/>
        </authorList>
    </citation>
    <scope>NUCLEOTIDE SEQUENCE [LARGE SCALE GENOMIC DNA]</scope>
    <source>
        <strain evidence="2">UAMH 1704</strain>
    </source>
</reference>
<dbReference type="AlphaFoldDB" id="C4JPR3"/>
<dbReference type="Proteomes" id="UP000002058">
    <property type="component" value="Unassembled WGS sequence"/>
</dbReference>
<dbReference type="RefSeq" id="XP_002545039.1">
    <property type="nucleotide sequence ID" value="XM_002544993.1"/>
</dbReference>
<protein>
    <submittedName>
        <fullName evidence="1">Uncharacterized protein</fullName>
    </submittedName>
</protein>
<dbReference type="HOGENOM" id="CLU_014048_2_1_1"/>
<proteinExistence type="predicted"/>
<dbReference type="GeneID" id="8440754"/>
<dbReference type="eggNOG" id="ENOG502SB4N">
    <property type="taxonomic scope" value="Eukaryota"/>
</dbReference>
<dbReference type="InParanoid" id="C4JPR3"/>
<dbReference type="OMA" id="VWAMVTP"/>
<evidence type="ECO:0000313" key="2">
    <source>
        <dbReference type="Proteomes" id="UP000002058"/>
    </source>
</evidence>
<accession>C4JPR3</accession>
<dbReference type="OrthoDB" id="1744869at2759"/>
<dbReference type="KEGG" id="ure:UREG_04556"/>
<gene>
    <name evidence="1" type="ORF">UREG_04556</name>
</gene>
<evidence type="ECO:0000313" key="1">
    <source>
        <dbReference type="EMBL" id="EEP79710.1"/>
    </source>
</evidence>
<dbReference type="EMBL" id="CH476616">
    <property type="protein sequence ID" value="EEP79710.1"/>
    <property type="molecule type" value="Genomic_DNA"/>
</dbReference>
<keyword evidence="2" id="KW-1185">Reference proteome</keyword>
<sequence length="487" mass="53229">MEPATIIPKLPVLPRAPESLRNVPVILATPALAAWAQAHNTLLPSIMSHIFRDALQMDKENAELYSISAVVDKLPIPNSASAQYLAPLEQQGYEGISLLLTDQDSLSGDIARPMRRRDVSMPEIEPTITYAVTHAQGDETVFTEIGIRVANTIFVTGKPRTMLASRWQRDKDTTSLKLKETKDLVICRIQSATRSPVVTPYIPLYPVTQPRKVVASMGNVLSQISTGNGSTKSGPASAELEKALPEYIEKHKLQNHKLAVWALVRPEGHTKPLSEDEDYISNVSGAIQSGARLHRLMSGGGGWGKKQGLLSLDPEYSYQEEHSSGHRHPINELFLQIPQKPDINEFPSDPFPNLMEFNDGKLVTPLSEAAKPGDTVQFFVAPLDTGVPIHHSQNSKSAKKTAEDCIFGVIPSADESSFPSTDNQDDLQKSTQTLSNDLVVLHNYFGALSEKGITFTTVEKGIVKGRRSLEPPGTKIDVPGSRIVIGT</sequence>
<name>C4JPR3_UNCRE</name>
<organism evidence="1 2">
    <name type="scientific">Uncinocarpus reesii (strain UAMH 1704)</name>
    <dbReference type="NCBI Taxonomy" id="336963"/>
    <lineage>
        <taxon>Eukaryota</taxon>
        <taxon>Fungi</taxon>
        <taxon>Dikarya</taxon>
        <taxon>Ascomycota</taxon>
        <taxon>Pezizomycotina</taxon>
        <taxon>Eurotiomycetes</taxon>
        <taxon>Eurotiomycetidae</taxon>
        <taxon>Onygenales</taxon>
        <taxon>Onygenaceae</taxon>
        <taxon>Uncinocarpus</taxon>
    </lineage>
</organism>
<dbReference type="VEuPathDB" id="FungiDB:UREG_04556"/>